<dbReference type="InterPro" id="IPR013216">
    <property type="entry name" value="Methyltransf_11"/>
</dbReference>
<dbReference type="PANTHER" id="PTHR22916:SF3">
    <property type="entry name" value="UDP-GLCNAC:BETAGAL BETA-1,3-N-ACETYLGLUCOSAMINYLTRANSFERASE-LIKE PROTEIN 1"/>
    <property type="match status" value="1"/>
</dbReference>
<evidence type="ECO:0000313" key="4">
    <source>
        <dbReference type="Proteomes" id="UP000642144"/>
    </source>
</evidence>
<dbReference type="CDD" id="cd00761">
    <property type="entry name" value="Glyco_tranf_GTA_type"/>
    <property type="match status" value="1"/>
</dbReference>
<reference evidence="3 4" key="1">
    <citation type="submission" date="2019-12" db="EMBL/GenBank/DDBJ databases">
        <title>Novel species isolated from a subtropical stream in China.</title>
        <authorList>
            <person name="Lu H."/>
        </authorList>
    </citation>
    <scope>NUCLEOTIDE SEQUENCE [LARGE SCALE GENOMIC DNA]</scope>
    <source>
        <strain evidence="3 4">CY42W</strain>
    </source>
</reference>
<dbReference type="EMBL" id="WWCT01000026">
    <property type="protein sequence ID" value="MYN29785.1"/>
    <property type="molecule type" value="Genomic_DNA"/>
</dbReference>
<dbReference type="Pfam" id="PF00535">
    <property type="entry name" value="Glycos_transf_2"/>
    <property type="match status" value="1"/>
</dbReference>
<dbReference type="SUPFAM" id="SSF53448">
    <property type="entry name" value="Nucleotide-diphospho-sugar transferases"/>
    <property type="match status" value="1"/>
</dbReference>
<evidence type="ECO:0000313" key="3">
    <source>
        <dbReference type="EMBL" id="MYN29785.1"/>
    </source>
</evidence>
<protein>
    <submittedName>
        <fullName evidence="3">Glycosyltransferase</fullName>
    </submittedName>
</protein>
<dbReference type="RefSeq" id="WP_161057521.1">
    <property type="nucleotide sequence ID" value="NZ_WWCT01000026.1"/>
</dbReference>
<evidence type="ECO:0000259" key="1">
    <source>
        <dbReference type="Pfam" id="PF00535"/>
    </source>
</evidence>
<dbReference type="SUPFAM" id="SSF53335">
    <property type="entry name" value="S-adenosyl-L-methionine-dependent methyltransferases"/>
    <property type="match status" value="1"/>
</dbReference>
<dbReference type="InterPro" id="IPR029063">
    <property type="entry name" value="SAM-dependent_MTases_sf"/>
</dbReference>
<organism evidence="3 4">
    <name type="scientific">Duganella levis</name>
    <dbReference type="NCBI Taxonomy" id="2692169"/>
    <lineage>
        <taxon>Bacteria</taxon>
        <taxon>Pseudomonadati</taxon>
        <taxon>Pseudomonadota</taxon>
        <taxon>Betaproteobacteria</taxon>
        <taxon>Burkholderiales</taxon>
        <taxon>Oxalobacteraceae</taxon>
        <taxon>Telluria group</taxon>
        <taxon>Duganella</taxon>
    </lineage>
</organism>
<dbReference type="PANTHER" id="PTHR22916">
    <property type="entry name" value="GLYCOSYLTRANSFERASE"/>
    <property type="match status" value="1"/>
</dbReference>
<gene>
    <name evidence="3" type="ORF">GTP69_25595</name>
</gene>
<feature type="domain" description="Glycosyltransferase 2-like" evidence="1">
    <location>
        <begin position="185"/>
        <end position="320"/>
    </location>
</feature>
<dbReference type="InterPro" id="IPR001173">
    <property type="entry name" value="Glyco_trans_2-like"/>
</dbReference>
<dbReference type="Proteomes" id="UP000642144">
    <property type="component" value="Unassembled WGS sequence"/>
</dbReference>
<dbReference type="Gene3D" id="3.90.550.10">
    <property type="entry name" value="Spore Coat Polysaccharide Biosynthesis Protein SpsA, Chain A"/>
    <property type="match status" value="1"/>
</dbReference>
<proteinExistence type="predicted"/>
<sequence length="441" mass="47950">MTQHFLNIGVGNAALPGFVSVSQAPGAELQHDLAQGLPFADNSVAGIHCENHLEYLSQEQGLLFLRECRRVLARGGVLRVVTPDLEAMLATYIAQSAPGAARHEWVDNPGEALNLQMRFQGRQWIYSAQDLTRSAVLAGLDGAVRRQPDESAMAPLAGQATGAAGQLIMEFSPHQPQIDAHPLVSIVIPGYRATYFAASLSSALAQTYDNLEIIVLDDSSNDDIHQLILASGASDRVRYLRNTPPLGEGHSLTRGIREARGQLIKPLYDDDVLLPQCVARMVEGMQACPDATLVIARRYTINSAGERYAEQKLAVANASCEMSGLSLAAFTLATGGNFIGPPPAVMFRRADALTMAPTVMSFSGFEIKGAGDVALYLHLLGRGECVYLHDLLSEFRMHDNHTTSDPAIYVHERHSWAFLKHHGKRLGLLPDDVSLRIKRSL</sequence>
<accession>A0ABW9W7C8</accession>
<feature type="domain" description="Methyltransferase type 11" evidence="2">
    <location>
        <begin position="29"/>
        <end position="78"/>
    </location>
</feature>
<dbReference type="Pfam" id="PF08241">
    <property type="entry name" value="Methyltransf_11"/>
    <property type="match status" value="1"/>
</dbReference>
<name>A0ABW9W7C8_9BURK</name>
<dbReference type="Gene3D" id="3.40.50.150">
    <property type="entry name" value="Vaccinia Virus protein VP39"/>
    <property type="match status" value="1"/>
</dbReference>
<keyword evidence="4" id="KW-1185">Reference proteome</keyword>
<comment type="caution">
    <text evidence="3">The sequence shown here is derived from an EMBL/GenBank/DDBJ whole genome shotgun (WGS) entry which is preliminary data.</text>
</comment>
<dbReference type="InterPro" id="IPR029044">
    <property type="entry name" value="Nucleotide-diphossugar_trans"/>
</dbReference>
<evidence type="ECO:0000259" key="2">
    <source>
        <dbReference type="Pfam" id="PF08241"/>
    </source>
</evidence>